<sequence>MESAKELNVNSGYTAAIEDLKRRAKRSRTARLYIALGLLILMSLAVAAVFSSSQTKTYSLRELGEKISFNKMRDPGLFLRKSNDLLEKIYPDSIINMGRRMDGEDVKEESFTIDERTAYMSELEQLVNFYERTQTAYSKQPFIQETPEWTSSVSSMAFTFGAIAVSILLFQTAVSFIRYYSQLAELYDSQASALLAANNDPEKFVKYSEMLSPSVVSFGKPPVSVYERAFEAIASIRGKETK</sequence>
<dbReference type="EMBL" id="JABWRB010000005">
    <property type="protein sequence ID" value="MBC3389167.1"/>
    <property type="molecule type" value="Genomic_DNA"/>
</dbReference>
<gene>
    <name evidence="3" type="ORF">HU715_000160</name>
    <name evidence="2" type="ORF">HU715_05840</name>
</gene>
<reference evidence="2 4" key="1">
    <citation type="journal article" date="2020" name="Microorganisms">
        <title>Reliable Identification of Environmental Pseudomonas Isolates Using the rpoD Gene.</title>
        <authorList>
            <consortium name="The Broad Institute Genome Sequencing Platform"/>
            <person name="Girard L."/>
            <person name="Lood C."/>
            <person name="Rokni-Zadeh H."/>
            <person name="van Noort V."/>
            <person name="Lavigne R."/>
            <person name="De Mot R."/>
        </authorList>
    </citation>
    <scope>NUCLEOTIDE SEQUENCE</scope>
    <source>
        <strain evidence="2 4">SWRI12</strain>
    </source>
</reference>
<evidence type="ECO:0000313" key="4">
    <source>
        <dbReference type="Proteomes" id="UP000636518"/>
    </source>
</evidence>
<dbReference type="RefSeq" id="WP_186705414.1">
    <property type="nucleotide sequence ID" value="NZ_JABWRB020000001.1"/>
</dbReference>
<evidence type="ECO:0000256" key="1">
    <source>
        <dbReference type="SAM" id="Phobius"/>
    </source>
</evidence>
<reference evidence="2" key="2">
    <citation type="submission" date="2020-07" db="EMBL/GenBank/DDBJ databases">
        <authorList>
            <person name="Lood C."/>
            <person name="Girard L."/>
        </authorList>
    </citation>
    <scope>NUCLEOTIDE SEQUENCE</scope>
    <source>
        <strain evidence="2">SWRI12</strain>
    </source>
</reference>
<keyword evidence="1" id="KW-0812">Transmembrane</keyword>
<keyword evidence="1" id="KW-1133">Transmembrane helix</keyword>
<dbReference type="EMBL" id="JABWRB020000001">
    <property type="protein sequence ID" value="MBV4493753.1"/>
    <property type="molecule type" value="Genomic_DNA"/>
</dbReference>
<keyword evidence="1" id="KW-0472">Membrane</keyword>
<keyword evidence="4" id="KW-1185">Reference proteome</keyword>
<dbReference type="Proteomes" id="UP000636518">
    <property type="component" value="Unassembled WGS sequence"/>
</dbReference>
<reference evidence="3" key="3">
    <citation type="submission" date="2021-06" db="EMBL/GenBank/DDBJ databases">
        <title>Updating the genus Pseudomonas: Description of 43 new species and partition of the Pseudomonas putida group.</title>
        <authorList>
            <person name="Girard L."/>
            <person name="Lood C."/>
            <person name="Vandamme P."/>
            <person name="Rokni-Zadeh H."/>
            <person name="Van Noort V."/>
            <person name="Hofte M."/>
            <person name="Lavigne R."/>
            <person name="De Mot R."/>
        </authorList>
    </citation>
    <scope>NUCLEOTIDE SEQUENCE</scope>
    <source>
        <strain evidence="3">SWRI12</strain>
    </source>
</reference>
<comment type="caution">
    <text evidence="2">The sequence shown here is derived from an EMBL/GenBank/DDBJ whole genome shotgun (WGS) entry which is preliminary data.</text>
</comment>
<protein>
    <submittedName>
        <fullName evidence="2">Uncharacterized protein</fullName>
    </submittedName>
</protein>
<feature type="transmembrane region" description="Helical" evidence="1">
    <location>
        <begin position="30"/>
        <end position="50"/>
    </location>
</feature>
<feature type="transmembrane region" description="Helical" evidence="1">
    <location>
        <begin position="156"/>
        <end position="177"/>
    </location>
</feature>
<organism evidence="2">
    <name type="scientific">Pseudomonas zanjanensis</name>
    <dbReference type="NCBI Taxonomy" id="2745496"/>
    <lineage>
        <taxon>Bacteria</taxon>
        <taxon>Pseudomonadati</taxon>
        <taxon>Pseudomonadota</taxon>
        <taxon>Gammaproteobacteria</taxon>
        <taxon>Pseudomonadales</taxon>
        <taxon>Pseudomonadaceae</taxon>
        <taxon>Pseudomonas</taxon>
    </lineage>
</organism>
<dbReference type="AlphaFoldDB" id="A0A923FC06"/>
<evidence type="ECO:0000313" key="2">
    <source>
        <dbReference type="EMBL" id="MBC3389167.1"/>
    </source>
</evidence>
<name>A0A923FC06_9PSED</name>
<proteinExistence type="predicted"/>
<accession>A0A923FC06</accession>
<evidence type="ECO:0000313" key="3">
    <source>
        <dbReference type="EMBL" id="MBV4493753.1"/>
    </source>
</evidence>